<dbReference type="Proteomes" id="UP000030764">
    <property type="component" value="Unassembled WGS sequence"/>
</dbReference>
<name>A0A085LXW8_9BILA</name>
<evidence type="ECO:0000256" key="1">
    <source>
        <dbReference type="SAM" id="MobiDB-lite"/>
    </source>
</evidence>
<sequence length="105" mass="12149">MFDKCEDISTKLNVATKAYGDKMESVVCNMLEYMKRYLEYLISRLSHKNLDETCATLSSQLSETREPEWRHQVSLTTERTRPASQEGEFKEGLTDEKVLHNLTIG</sequence>
<evidence type="ECO:0000313" key="2">
    <source>
        <dbReference type="EMBL" id="KFD49814.1"/>
    </source>
</evidence>
<proteinExistence type="predicted"/>
<feature type="region of interest" description="Disordered" evidence="1">
    <location>
        <begin position="68"/>
        <end position="92"/>
    </location>
</feature>
<dbReference type="EMBL" id="KL363263">
    <property type="protein sequence ID" value="KFD49814.1"/>
    <property type="molecule type" value="Genomic_DNA"/>
</dbReference>
<dbReference type="AlphaFoldDB" id="A0A085LXW8"/>
<evidence type="ECO:0008006" key="4">
    <source>
        <dbReference type="Google" id="ProtNLM"/>
    </source>
</evidence>
<protein>
    <recommendedName>
        <fullName evidence="4">BAR domain-containing protein</fullName>
    </recommendedName>
</protein>
<evidence type="ECO:0000313" key="3">
    <source>
        <dbReference type="Proteomes" id="UP000030764"/>
    </source>
</evidence>
<accession>A0A085LXW8</accession>
<keyword evidence="3" id="KW-1185">Reference proteome</keyword>
<organism evidence="2 3">
    <name type="scientific">Trichuris suis</name>
    <name type="common">pig whipworm</name>
    <dbReference type="NCBI Taxonomy" id="68888"/>
    <lineage>
        <taxon>Eukaryota</taxon>
        <taxon>Metazoa</taxon>
        <taxon>Ecdysozoa</taxon>
        <taxon>Nematoda</taxon>
        <taxon>Enoplea</taxon>
        <taxon>Dorylaimia</taxon>
        <taxon>Trichinellida</taxon>
        <taxon>Trichuridae</taxon>
        <taxon>Trichuris</taxon>
    </lineage>
</organism>
<reference evidence="2 3" key="1">
    <citation type="journal article" date="2014" name="Nat. Genet.">
        <title>Genome and transcriptome of the porcine whipworm Trichuris suis.</title>
        <authorList>
            <person name="Jex A.R."/>
            <person name="Nejsum P."/>
            <person name="Schwarz E.M."/>
            <person name="Hu L."/>
            <person name="Young N.D."/>
            <person name="Hall R.S."/>
            <person name="Korhonen P.K."/>
            <person name="Liao S."/>
            <person name="Thamsborg S."/>
            <person name="Xia J."/>
            <person name="Xu P."/>
            <person name="Wang S."/>
            <person name="Scheerlinck J.P."/>
            <person name="Hofmann A."/>
            <person name="Sternberg P.W."/>
            <person name="Wang J."/>
            <person name="Gasser R.B."/>
        </authorList>
    </citation>
    <scope>NUCLEOTIDE SEQUENCE [LARGE SCALE GENOMIC DNA]</scope>
    <source>
        <strain evidence="2">DCEP-RM93M</strain>
    </source>
</reference>
<gene>
    <name evidence="2" type="ORF">M513_09281</name>
</gene>